<evidence type="ECO:0000313" key="3">
    <source>
        <dbReference type="Proteomes" id="UP000060787"/>
    </source>
</evidence>
<proteinExistence type="predicted"/>
<feature type="chain" id="PRO_5006597056" evidence="1">
    <location>
        <begin position="26"/>
        <end position="65"/>
    </location>
</feature>
<reference evidence="2 3" key="1">
    <citation type="journal article" date="2015" name="BMC Genomics">
        <title>Comparative genomics and metabolic profiling of the genus Lysobacter.</title>
        <authorList>
            <person name="de Bruijn I."/>
            <person name="Cheng X."/>
            <person name="de Jager V."/>
            <person name="Exposito R.G."/>
            <person name="Watrous J."/>
            <person name="Patel N."/>
            <person name="Postma J."/>
            <person name="Dorrestein P.C."/>
            <person name="Kobayashi D."/>
            <person name="Raaijmakers J.M."/>
        </authorList>
    </citation>
    <scope>NUCLEOTIDE SEQUENCE [LARGE SCALE GENOMIC DNA]</scope>
    <source>
        <strain evidence="2 3">76</strain>
    </source>
</reference>
<sequence>MSMSKKLIACCVFVFGMGLGLTAAAGGSSITPEMAQCIYDCKLAGNTQAYCWSCCVQKQCPIPLE</sequence>
<dbReference type="PATRIC" id="fig|84531.8.peg.4229"/>
<dbReference type="AlphaFoldDB" id="A0A0S2FFN6"/>
<dbReference type="Proteomes" id="UP000060787">
    <property type="component" value="Chromosome"/>
</dbReference>
<dbReference type="KEGG" id="lab:LA76x_4226"/>
<dbReference type="EMBL" id="CP011129">
    <property type="protein sequence ID" value="ALN82337.1"/>
    <property type="molecule type" value="Genomic_DNA"/>
</dbReference>
<protein>
    <submittedName>
        <fullName evidence="2">Uncharacterized protein</fullName>
    </submittedName>
</protein>
<name>A0A0S2FFN6_LYSAN</name>
<organism evidence="2 3">
    <name type="scientific">Lysobacter antibioticus</name>
    <dbReference type="NCBI Taxonomy" id="84531"/>
    <lineage>
        <taxon>Bacteria</taxon>
        <taxon>Pseudomonadati</taxon>
        <taxon>Pseudomonadota</taxon>
        <taxon>Gammaproteobacteria</taxon>
        <taxon>Lysobacterales</taxon>
        <taxon>Lysobacteraceae</taxon>
        <taxon>Lysobacter</taxon>
    </lineage>
</organism>
<feature type="signal peptide" evidence="1">
    <location>
        <begin position="1"/>
        <end position="25"/>
    </location>
</feature>
<evidence type="ECO:0000256" key="1">
    <source>
        <dbReference type="SAM" id="SignalP"/>
    </source>
</evidence>
<accession>A0A0S2FFN6</accession>
<evidence type="ECO:0000313" key="2">
    <source>
        <dbReference type="EMBL" id="ALN82337.1"/>
    </source>
</evidence>
<gene>
    <name evidence="2" type="ORF">LA76x_4226</name>
</gene>
<keyword evidence="3" id="KW-1185">Reference proteome</keyword>
<keyword evidence="1" id="KW-0732">Signal</keyword>